<dbReference type="InterPro" id="IPR022398">
    <property type="entry name" value="Peptidase_S8_His-AS"/>
</dbReference>
<dbReference type="InterPro" id="IPR015500">
    <property type="entry name" value="Peptidase_S8_subtilisin-rel"/>
</dbReference>
<sequence length="647" mass="69452">MSNRKLTFLTAPILGIVTLIGVLWGQSIPSPKGEYNKPYLQSIKSKLKIAPGGKFIQDEIIVKFKSNIGESSRTYSVQSLGGTQQAKLSETGHQQLIKIPEGQSVESAVQAYSKLPEVESVQPNYVYHMSSVPTPNDPYYSQQWAVKNTKQTVTKVFDDLYTSSNPPSNAGNDTNLENAWEITTDCSSTIIAVLDTGINYNHEDLKDNIWESQTCPGYWGPKPCKGVDEVDLDSTPMDYNGHGTHVAGIIAAKGNNGIGIAGVCWSAKIMSVRVLDAFGNGTSSSIVSGINFALQNGAKVINMSLDGPTYDPSMYSAINSGATTYDTLFVVAAGSKGYDLGSAGVNRYPCEYLLPNIVCVGATDQNGYSPSFSNTDSSVPVSNRSVDILAPGANVLSTYNKVTMGNFWDDLSSGWTFSGVSQNDWGVIISGTTSCFSGTWFSLPPGCGNGPIAANTDTYAYKTFDLSSYDEIEMSNSVKLESHDSGDIVEFWVNPLGGNPVQNGFMANRPLQDPANTFESYRTDLTSACKSVTCSIGFRMVTDPGTSGPSQIVLVSAPSFVWARPNSAYSYNALSGTSMSTPYVTGTAAMLRSMRPSFNYADILNALVNSGNVTTTSTAYTRYGTNLDTYKALIYLHPPTITAGVQQ</sequence>
<dbReference type="InterPro" id="IPR023828">
    <property type="entry name" value="Peptidase_S8_Ser-AS"/>
</dbReference>
<evidence type="ECO:0000256" key="4">
    <source>
        <dbReference type="ARBA" id="ARBA00022825"/>
    </source>
</evidence>
<evidence type="ECO:0000313" key="11">
    <source>
        <dbReference type="Proteomes" id="UP000231912"/>
    </source>
</evidence>
<dbReference type="GO" id="GO:0004252">
    <property type="term" value="F:serine-type endopeptidase activity"/>
    <property type="evidence" value="ECO:0007669"/>
    <property type="project" value="UniProtKB-UniRule"/>
</dbReference>
<organism evidence="10 11">
    <name type="scientific">Leptospira wolffii</name>
    <dbReference type="NCBI Taxonomy" id="409998"/>
    <lineage>
        <taxon>Bacteria</taxon>
        <taxon>Pseudomonadati</taxon>
        <taxon>Spirochaetota</taxon>
        <taxon>Spirochaetia</taxon>
        <taxon>Leptospirales</taxon>
        <taxon>Leptospiraceae</taxon>
        <taxon>Leptospira</taxon>
    </lineage>
</organism>
<dbReference type="InterPro" id="IPR036852">
    <property type="entry name" value="Peptidase_S8/S53_dom_sf"/>
</dbReference>
<evidence type="ECO:0000259" key="9">
    <source>
        <dbReference type="Pfam" id="PF22148"/>
    </source>
</evidence>
<keyword evidence="3 6" id="KW-0378">Hydrolase</keyword>
<comment type="similarity">
    <text evidence="1 6 7">Belongs to the peptidase S8 family.</text>
</comment>
<dbReference type="PANTHER" id="PTHR43806">
    <property type="entry name" value="PEPTIDASE S8"/>
    <property type="match status" value="1"/>
</dbReference>
<comment type="caution">
    <text evidence="10">The sequence shown here is derived from an EMBL/GenBank/DDBJ whole genome shotgun (WGS) entry which is preliminary data.</text>
</comment>
<dbReference type="PRINTS" id="PR00723">
    <property type="entry name" value="SUBTILISIN"/>
</dbReference>
<feature type="domain" description="Peptidase S8/S53" evidence="8">
    <location>
        <begin position="188"/>
        <end position="400"/>
    </location>
</feature>
<evidence type="ECO:0000256" key="1">
    <source>
        <dbReference type="ARBA" id="ARBA00011073"/>
    </source>
</evidence>
<feature type="active site" description="Charge relay system" evidence="5 6">
    <location>
        <position position="195"/>
    </location>
</feature>
<dbReference type="InterPro" id="IPR023827">
    <property type="entry name" value="Peptidase_S8_Asp-AS"/>
</dbReference>
<evidence type="ECO:0000256" key="5">
    <source>
        <dbReference type="PIRSR" id="PIRSR615500-1"/>
    </source>
</evidence>
<dbReference type="Pfam" id="PF22148">
    <property type="entry name" value="Fervidolysin_NPro-like"/>
    <property type="match status" value="1"/>
</dbReference>
<keyword evidence="2 6" id="KW-0645">Protease</keyword>
<protein>
    <recommendedName>
        <fullName evidence="12">Peptidase S8</fullName>
    </recommendedName>
</protein>
<dbReference type="PANTHER" id="PTHR43806:SF11">
    <property type="entry name" value="CEREVISIN-RELATED"/>
    <property type="match status" value="1"/>
</dbReference>
<dbReference type="Pfam" id="PF00082">
    <property type="entry name" value="Peptidase_S8"/>
    <property type="match status" value="2"/>
</dbReference>
<dbReference type="SUPFAM" id="SSF52743">
    <property type="entry name" value="Subtilisin-like"/>
    <property type="match status" value="1"/>
</dbReference>
<gene>
    <name evidence="10" type="ORF">CH371_14515</name>
</gene>
<evidence type="ECO:0000256" key="2">
    <source>
        <dbReference type="ARBA" id="ARBA00022670"/>
    </source>
</evidence>
<dbReference type="PROSITE" id="PS00138">
    <property type="entry name" value="SUBTILASE_SER"/>
    <property type="match status" value="1"/>
</dbReference>
<evidence type="ECO:0000256" key="7">
    <source>
        <dbReference type="RuleBase" id="RU003355"/>
    </source>
</evidence>
<feature type="active site" description="Charge relay system" evidence="5 6">
    <location>
        <position position="242"/>
    </location>
</feature>
<dbReference type="Proteomes" id="UP000231912">
    <property type="component" value="Unassembled WGS sequence"/>
</dbReference>
<evidence type="ECO:0000313" key="10">
    <source>
        <dbReference type="EMBL" id="PJZ65134.1"/>
    </source>
</evidence>
<dbReference type="Gene3D" id="3.40.50.200">
    <property type="entry name" value="Peptidase S8/S53 domain"/>
    <property type="match status" value="2"/>
</dbReference>
<dbReference type="InterPro" id="IPR050131">
    <property type="entry name" value="Peptidase_S8_subtilisin-like"/>
</dbReference>
<evidence type="ECO:0000256" key="3">
    <source>
        <dbReference type="ARBA" id="ARBA00022801"/>
    </source>
</evidence>
<accession>A0A2M9Z9S5</accession>
<evidence type="ECO:0000259" key="8">
    <source>
        <dbReference type="Pfam" id="PF00082"/>
    </source>
</evidence>
<evidence type="ECO:0008006" key="12">
    <source>
        <dbReference type="Google" id="ProtNLM"/>
    </source>
</evidence>
<feature type="active site" description="Charge relay system" evidence="5 6">
    <location>
        <position position="578"/>
    </location>
</feature>
<dbReference type="PROSITE" id="PS00136">
    <property type="entry name" value="SUBTILASE_ASP"/>
    <property type="match status" value="1"/>
</dbReference>
<keyword evidence="4 6" id="KW-0720">Serine protease</keyword>
<dbReference type="GO" id="GO:0006508">
    <property type="term" value="P:proteolysis"/>
    <property type="evidence" value="ECO:0007669"/>
    <property type="project" value="UniProtKB-KW"/>
</dbReference>
<dbReference type="PROSITE" id="PS00137">
    <property type="entry name" value="SUBTILASE_HIS"/>
    <property type="match status" value="1"/>
</dbReference>
<name>A0A2M9Z9S5_9LEPT</name>
<dbReference type="EMBL" id="NPDT01000006">
    <property type="protein sequence ID" value="PJZ65134.1"/>
    <property type="molecule type" value="Genomic_DNA"/>
</dbReference>
<dbReference type="InterPro" id="IPR054399">
    <property type="entry name" value="Fervidolysin-like_N_prodom"/>
</dbReference>
<feature type="domain" description="Peptidase S8/S53" evidence="8">
    <location>
        <begin position="569"/>
        <end position="611"/>
    </location>
</feature>
<proteinExistence type="inferred from homology"/>
<dbReference type="InterPro" id="IPR000209">
    <property type="entry name" value="Peptidase_S8/S53_dom"/>
</dbReference>
<dbReference type="PROSITE" id="PS51892">
    <property type="entry name" value="SUBTILASE"/>
    <property type="match status" value="1"/>
</dbReference>
<dbReference type="AlphaFoldDB" id="A0A2M9Z9S5"/>
<reference evidence="10 11" key="1">
    <citation type="submission" date="2017-07" db="EMBL/GenBank/DDBJ databases">
        <title>Leptospira spp. isolated from tropical soils.</title>
        <authorList>
            <person name="Thibeaux R."/>
            <person name="Iraola G."/>
            <person name="Ferres I."/>
            <person name="Bierque E."/>
            <person name="Girault D."/>
            <person name="Soupe-Gilbert M.-E."/>
            <person name="Picardeau M."/>
            <person name="Goarant C."/>
        </authorList>
    </citation>
    <scope>NUCLEOTIDE SEQUENCE [LARGE SCALE GENOMIC DNA]</scope>
    <source>
        <strain evidence="10 11">FH2-C-A2</strain>
    </source>
</reference>
<evidence type="ECO:0000256" key="6">
    <source>
        <dbReference type="PROSITE-ProRule" id="PRU01240"/>
    </source>
</evidence>
<feature type="domain" description="Fervidolysin-like N-terminal prodomain" evidence="9">
    <location>
        <begin position="47"/>
        <end position="124"/>
    </location>
</feature>
<dbReference type="RefSeq" id="WP_100759539.1">
    <property type="nucleotide sequence ID" value="NZ_NPDT01000006.1"/>
</dbReference>